<keyword evidence="4" id="KW-0067">ATP-binding</keyword>
<comment type="caution">
    <text evidence="9">The sequence shown here is derived from an EMBL/GenBank/DDBJ whole genome shotgun (WGS) entry which is preliminary data.</text>
</comment>
<dbReference type="RefSeq" id="WP_343887963.1">
    <property type="nucleotide sequence ID" value="NZ_BAAAEH010000005.1"/>
</dbReference>
<keyword evidence="10" id="KW-1185">Reference proteome</keyword>
<evidence type="ECO:0000313" key="10">
    <source>
        <dbReference type="Proteomes" id="UP001419910"/>
    </source>
</evidence>
<dbReference type="InterPro" id="IPR003812">
    <property type="entry name" value="Fido"/>
</dbReference>
<dbReference type="PANTHER" id="PTHR39560">
    <property type="entry name" value="PROTEIN ADENYLYLTRANSFERASE FIC-RELATED"/>
    <property type="match status" value="1"/>
</dbReference>
<sequence length="193" mass="21785">MNLSGYDAFDDPYAYKGTHVLKNKLGLRDTAALESFELEMSNSRATEALPDGDYDPRHYREVHRHLFQDVYRWAGKYRTVRTSKDSNPFCFPEHIPNEMNLLFEALRTDCLPSEDASSFLASAAAFLAELNAIHPFREGNGRAQLAFMHLVGLRAGFPFDFSRAKSDTFLAAMIASYHGDLTPLVTELRALLT</sequence>
<protein>
    <recommendedName>
        <fullName evidence="5">protein adenylyltransferase</fullName>
        <ecNumber evidence="5">2.7.7.108</ecNumber>
    </recommendedName>
</protein>
<comment type="catalytic activity">
    <reaction evidence="7">
        <text>L-tyrosyl-[protein] + ATP = O-(5'-adenylyl)-L-tyrosyl-[protein] + diphosphate</text>
        <dbReference type="Rhea" id="RHEA:54288"/>
        <dbReference type="Rhea" id="RHEA-COMP:10136"/>
        <dbReference type="Rhea" id="RHEA-COMP:13846"/>
        <dbReference type="ChEBI" id="CHEBI:30616"/>
        <dbReference type="ChEBI" id="CHEBI:33019"/>
        <dbReference type="ChEBI" id="CHEBI:46858"/>
        <dbReference type="ChEBI" id="CHEBI:83624"/>
        <dbReference type="EC" id="2.7.7.108"/>
    </reaction>
</comment>
<comment type="catalytic activity">
    <reaction evidence="6">
        <text>L-threonyl-[protein] + ATP = 3-O-(5'-adenylyl)-L-threonyl-[protein] + diphosphate</text>
        <dbReference type="Rhea" id="RHEA:54292"/>
        <dbReference type="Rhea" id="RHEA-COMP:11060"/>
        <dbReference type="Rhea" id="RHEA-COMP:13847"/>
        <dbReference type="ChEBI" id="CHEBI:30013"/>
        <dbReference type="ChEBI" id="CHEBI:30616"/>
        <dbReference type="ChEBI" id="CHEBI:33019"/>
        <dbReference type="ChEBI" id="CHEBI:138113"/>
        <dbReference type="EC" id="2.7.7.108"/>
    </reaction>
</comment>
<name>A0ABU9XXR7_9SPHN</name>
<dbReference type="Pfam" id="PF02661">
    <property type="entry name" value="Fic"/>
    <property type="match status" value="1"/>
</dbReference>
<feature type="domain" description="Fido" evidence="8">
    <location>
        <begin position="54"/>
        <end position="193"/>
    </location>
</feature>
<dbReference type="Gene3D" id="1.10.3290.10">
    <property type="entry name" value="Fido-like domain"/>
    <property type="match status" value="1"/>
</dbReference>
<reference evidence="9 10" key="1">
    <citation type="submission" date="2024-05" db="EMBL/GenBank/DDBJ databases">
        <authorList>
            <person name="Liu Q."/>
            <person name="Xin Y.-H."/>
        </authorList>
    </citation>
    <scope>NUCLEOTIDE SEQUENCE [LARGE SCALE GENOMIC DNA]</scope>
    <source>
        <strain evidence="9 10">CGMCC 1.10181</strain>
    </source>
</reference>
<evidence type="ECO:0000256" key="6">
    <source>
        <dbReference type="ARBA" id="ARBA00047939"/>
    </source>
</evidence>
<keyword evidence="1" id="KW-0808">Transferase</keyword>
<dbReference type="Proteomes" id="UP001419910">
    <property type="component" value="Unassembled WGS sequence"/>
</dbReference>
<evidence type="ECO:0000256" key="5">
    <source>
        <dbReference type="ARBA" id="ARBA00034531"/>
    </source>
</evidence>
<evidence type="ECO:0000259" key="8">
    <source>
        <dbReference type="PROSITE" id="PS51459"/>
    </source>
</evidence>
<evidence type="ECO:0000256" key="4">
    <source>
        <dbReference type="ARBA" id="ARBA00022840"/>
    </source>
</evidence>
<dbReference type="PROSITE" id="PS51459">
    <property type="entry name" value="FIDO"/>
    <property type="match status" value="1"/>
</dbReference>
<dbReference type="PANTHER" id="PTHR39560:SF1">
    <property type="entry name" value="PROTEIN ADENYLYLTRANSFERASE FIC-RELATED"/>
    <property type="match status" value="1"/>
</dbReference>
<dbReference type="EMBL" id="JBDIME010000001">
    <property type="protein sequence ID" value="MEN2788342.1"/>
    <property type="molecule type" value="Genomic_DNA"/>
</dbReference>
<proteinExistence type="predicted"/>
<evidence type="ECO:0000256" key="7">
    <source>
        <dbReference type="ARBA" id="ARBA00048696"/>
    </source>
</evidence>
<dbReference type="EC" id="2.7.7.108" evidence="5"/>
<keyword evidence="3" id="KW-0547">Nucleotide-binding</keyword>
<dbReference type="InterPro" id="IPR036597">
    <property type="entry name" value="Fido-like_dom_sf"/>
</dbReference>
<evidence type="ECO:0000256" key="1">
    <source>
        <dbReference type="ARBA" id="ARBA00022679"/>
    </source>
</evidence>
<organism evidence="9 10">
    <name type="scientific">Sphingomonas oligophenolica</name>
    <dbReference type="NCBI Taxonomy" id="301154"/>
    <lineage>
        <taxon>Bacteria</taxon>
        <taxon>Pseudomonadati</taxon>
        <taxon>Pseudomonadota</taxon>
        <taxon>Alphaproteobacteria</taxon>
        <taxon>Sphingomonadales</taxon>
        <taxon>Sphingomonadaceae</taxon>
        <taxon>Sphingomonas</taxon>
    </lineage>
</organism>
<evidence type="ECO:0000256" key="2">
    <source>
        <dbReference type="ARBA" id="ARBA00022695"/>
    </source>
</evidence>
<dbReference type="SUPFAM" id="SSF140931">
    <property type="entry name" value="Fic-like"/>
    <property type="match status" value="1"/>
</dbReference>
<keyword evidence="2" id="KW-0548">Nucleotidyltransferase</keyword>
<gene>
    <name evidence="9" type="ORF">ABC974_01785</name>
</gene>
<evidence type="ECO:0000256" key="3">
    <source>
        <dbReference type="ARBA" id="ARBA00022741"/>
    </source>
</evidence>
<evidence type="ECO:0000313" key="9">
    <source>
        <dbReference type="EMBL" id="MEN2788342.1"/>
    </source>
</evidence>
<accession>A0ABU9XXR7</accession>